<reference evidence="2 3" key="1">
    <citation type="journal article" date="2016" name="Mol. Biol. Evol.">
        <title>Comparative Genomics of Early-Diverging Mushroom-Forming Fungi Provides Insights into the Origins of Lignocellulose Decay Capabilities.</title>
        <authorList>
            <person name="Nagy L.G."/>
            <person name="Riley R."/>
            <person name="Tritt A."/>
            <person name="Adam C."/>
            <person name="Daum C."/>
            <person name="Floudas D."/>
            <person name="Sun H."/>
            <person name="Yadav J.S."/>
            <person name="Pangilinan J."/>
            <person name="Larsson K.H."/>
            <person name="Matsuura K."/>
            <person name="Barry K."/>
            <person name="Labutti K."/>
            <person name="Kuo R."/>
            <person name="Ohm R.A."/>
            <person name="Bhattacharya S.S."/>
            <person name="Shirouzu T."/>
            <person name="Yoshinaga Y."/>
            <person name="Martin F.M."/>
            <person name="Grigoriev I.V."/>
            <person name="Hibbett D.S."/>
        </authorList>
    </citation>
    <scope>NUCLEOTIDE SEQUENCE [LARGE SCALE GENOMIC DNA]</scope>
    <source>
        <strain evidence="2 3">HHB12029</strain>
    </source>
</reference>
<name>A0A165PPD7_EXIGL</name>
<dbReference type="OrthoDB" id="4584900at2759"/>
<feature type="region of interest" description="Disordered" evidence="1">
    <location>
        <begin position="74"/>
        <end position="98"/>
    </location>
</feature>
<organism evidence="2 3">
    <name type="scientific">Exidia glandulosa HHB12029</name>
    <dbReference type="NCBI Taxonomy" id="1314781"/>
    <lineage>
        <taxon>Eukaryota</taxon>
        <taxon>Fungi</taxon>
        <taxon>Dikarya</taxon>
        <taxon>Basidiomycota</taxon>
        <taxon>Agaricomycotina</taxon>
        <taxon>Agaricomycetes</taxon>
        <taxon>Auriculariales</taxon>
        <taxon>Exidiaceae</taxon>
        <taxon>Exidia</taxon>
    </lineage>
</organism>
<gene>
    <name evidence="2" type="ORF">EXIGLDRAFT_829349</name>
</gene>
<dbReference type="EMBL" id="KV425888">
    <property type="protein sequence ID" value="KZW02471.1"/>
    <property type="molecule type" value="Genomic_DNA"/>
</dbReference>
<dbReference type="AlphaFoldDB" id="A0A165PPD7"/>
<dbReference type="InParanoid" id="A0A165PPD7"/>
<evidence type="ECO:0000313" key="2">
    <source>
        <dbReference type="EMBL" id="KZW02471.1"/>
    </source>
</evidence>
<evidence type="ECO:0000256" key="1">
    <source>
        <dbReference type="SAM" id="MobiDB-lite"/>
    </source>
</evidence>
<evidence type="ECO:0000313" key="3">
    <source>
        <dbReference type="Proteomes" id="UP000077266"/>
    </source>
</evidence>
<accession>A0A165PPD7</accession>
<proteinExistence type="predicted"/>
<protein>
    <submittedName>
        <fullName evidence="2">Uncharacterized protein</fullName>
    </submittedName>
</protein>
<sequence>MRALFGSGVMRRIARIKAPRRTRVGGLSSHVSLIDALFASRALCAPRSPARASPIPTRTTNAARLAAGLAPLRPGTLWGSRTRREPTTSASPVPPTPHKKVLAMVDAGGDTVGYVTNTFPGQTSSPIAATEFYHVPGSPGSLRSPSQYASLGMPDPYLGVQGYSGNATTMGTRSPNYAIFVSRYDPAGPADSPPDAQGTETAVFDVDETTGEVSVTWTNPDGSQVPLRALVVYNENTPYDRRIYLTGSIGNFTSVYAQGNTVVPVTVKLIDIVG</sequence>
<keyword evidence="3" id="KW-1185">Reference proteome</keyword>
<dbReference type="Proteomes" id="UP000077266">
    <property type="component" value="Unassembled WGS sequence"/>
</dbReference>